<protein>
    <submittedName>
        <fullName evidence="2">Uncharacterized protein</fullName>
    </submittedName>
</protein>
<organism evidence="2 3">
    <name type="scientific">Halocaridina rubra</name>
    <name type="common">Hawaiian red shrimp</name>
    <dbReference type="NCBI Taxonomy" id="373956"/>
    <lineage>
        <taxon>Eukaryota</taxon>
        <taxon>Metazoa</taxon>
        <taxon>Ecdysozoa</taxon>
        <taxon>Arthropoda</taxon>
        <taxon>Crustacea</taxon>
        <taxon>Multicrustacea</taxon>
        <taxon>Malacostraca</taxon>
        <taxon>Eumalacostraca</taxon>
        <taxon>Eucarida</taxon>
        <taxon>Decapoda</taxon>
        <taxon>Pleocyemata</taxon>
        <taxon>Caridea</taxon>
        <taxon>Atyoidea</taxon>
        <taxon>Atyidae</taxon>
        <taxon>Halocaridina</taxon>
    </lineage>
</organism>
<name>A0AAN8XHQ1_HALRR</name>
<keyword evidence="1" id="KW-1133">Transmembrane helix</keyword>
<accession>A0AAN8XHQ1</accession>
<keyword evidence="1" id="KW-0812">Transmembrane</keyword>
<evidence type="ECO:0000256" key="1">
    <source>
        <dbReference type="SAM" id="Phobius"/>
    </source>
</evidence>
<evidence type="ECO:0000313" key="2">
    <source>
        <dbReference type="EMBL" id="KAK7084391.1"/>
    </source>
</evidence>
<keyword evidence="3" id="KW-1185">Reference proteome</keyword>
<keyword evidence="1" id="KW-0472">Membrane</keyword>
<feature type="transmembrane region" description="Helical" evidence="1">
    <location>
        <begin position="197"/>
        <end position="220"/>
    </location>
</feature>
<dbReference type="EMBL" id="JAXCGZ010002113">
    <property type="protein sequence ID" value="KAK7084391.1"/>
    <property type="molecule type" value="Genomic_DNA"/>
</dbReference>
<feature type="transmembrane region" description="Helical" evidence="1">
    <location>
        <begin position="132"/>
        <end position="157"/>
    </location>
</feature>
<comment type="caution">
    <text evidence="2">The sequence shown here is derived from an EMBL/GenBank/DDBJ whole genome shotgun (WGS) entry which is preliminary data.</text>
</comment>
<dbReference type="Proteomes" id="UP001381693">
    <property type="component" value="Unassembled WGS sequence"/>
</dbReference>
<sequence length="232" mass="25725">MNVKENTKEERQRPLTREEKLYVSLGNNSKQPFQPSLIGQWTDNGWTNWVPRCGGCLAPRMTIRLLGSLVLVSGVLVSSAEGSLLVREEQQYQRCLLHQKGLIGSRHDHFSQPPERGNAKDLSLCYPHDINLVRACTGIGVILLVLLILCTILMFVAIATERWSLSFPWAIGCGAAILQEIVLVGSCWTILGVGDLVLYAIHILLLAYSTAVLMAVLRLVKTGEYEADAREL</sequence>
<proteinExistence type="predicted"/>
<evidence type="ECO:0000313" key="3">
    <source>
        <dbReference type="Proteomes" id="UP001381693"/>
    </source>
</evidence>
<gene>
    <name evidence="2" type="ORF">SK128_001074</name>
</gene>
<reference evidence="2 3" key="1">
    <citation type="submission" date="2023-11" db="EMBL/GenBank/DDBJ databases">
        <title>Halocaridina rubra genome assembly.</title>
        <authorList>
            <person name="Smith C."/>
        </authorList>
    </citation>
    <scope>NUCLEOTIDE SEQUENCE [LARGE SCALE GENOMIC DNA]</scope>
    <source>
        <strain evidence="2">EP-1</strain>
        <tissue evidence="2">Whole</tissue>
    </source>
</reference>
<dbReference type="AlphaFoldDB" id="A0AAN8XHQ1"/>